<comment type="caution">
    <text evidence="2">The sequence shown here is derived from an EMBL/GenBank/DDBJ whole genome shotgun (WGS) entry which is preliminary data.</text>
</comment>
<gene>
    <name evidence="2" type="ORF">HKD42_07460</name>
</gene>
<organism evidence="2 3">
    <name type="scientific">Pontixanthobacter rizhaonensis</name>
    <dbReference type="NCBI Taxonomy" id="2730337"/>
    <lineage>
        <taxon>Bacteria</taxon>
        <taxon>Pseudomonadati</taxon>
        <taxon>Pseudomonadota</taxon>
        <taxon>Alphaproteobacteria</taxon>
        <taxon>Sphingomonadales</taxon>
        <taxon>Erythrobacteraceae</taxon>
        <taxon>Pontixanthobacter</taxon>
    </lineage>
</organism>
<evidence type="ECO:0000313" key="2">
    <source>
        <dbReference type="EMBL" id="NMW31894.1"/>
    </source>
</evidence>
<dbReference type="RefSeq" id="WP_170011818.1">
    <property type="nucleotide sequence ID" value="NZ_JABCRE010000002.1"/>
</dbReference>
<feature type="transmembrane region" description="Helical" evidence="1">
    <location>
        <begin position="165"/>
        <end position="184"/>
    </location>
</feature>
<feature type="transmembrane region" description="Helical" evidence="1">
    <location>
        <begin position="93"/>
        <end position="113"/>
    </location>
</feature>
<evidence type="ECO:0000256" key="1">
    <source>
        <dbReference type="SAM" id="Phobius"/>
    </source>
</evidence>
<reference evidence="2 3" key="1">
    <citation type="submission" date="2020-04" db="EMBL/GenBank/DDBJ databases">
        <authorList>
            <person name="Liu A."/>
        </authorList>
    </citation>
    <scope>NUCLEOTIDE SEQUENCE [LARGE SCALE GENOMIC DNA]</scope>
    <source>
        <strain evidence="2 3">RZ02</strain>
    </source>
</reference>
<accession>A0A848QL82</accession>
<sequence length="203" mass="22836">MSRTAKQAHRTLAMFLGIFVAIHFTAHLAALDSIAAHKSVLDFGRAIYRILPIEIALLAAFAVQIVLGIQLLRIITKRVRKGFWHYAQFTSGVILAVFITVHSSAAIIARWQFDLDTNFYWAAGSLTVSPLKYGFFPYYFLAVTAFFTHLLAALHFRKARPWQPYALALGPAAAILMMLGYSGFLHTVVLPEPHQDYFAYYLP</sequence>
<proteinExistence type="predicted"/>
<dbReference type="Proteomes" id="UP000561181">
    <property type="component" value="Unassembled WGS sequence"/>
</dbReference>
<keyword evidence="1" id="KW-0812">Transmembrane</keyword>
<feature type="transmembrane region" description="Helical" evidence="1">
    <location>
        <begin position="50"/>
        <end position="72"/>
    </location>
</feature>
<keyword evidence="1" id="KW-1133">Transmembrane helix</keyword>
<keyword evidence="3" id="KW-1185">Reference proteome</keyword>
<evidence type="ECO:0000313" key="3">
    <source>
        <dbReference type="Proteomes" id="UP000561181"/>
    </source>
</evidence>
<dbReference type="AlphaFoldDB" id="A0A848QL82"/>
<keyword evidence="1" id="KW-0472">Membrane</keyword>
<protein>
    <submittedName>
        <fullName evidence="2">Uncharacterized protein</fullName>
    </submittedName>
</protein>
<feature type="transmembrane region" description="Helical" evidence="1">
    <location>
        <begin position="133"/>
        <end position="153"/>
    </location>
</feature>
<dbReference type="EMBL" id="JABCRE010000002">
    <property type="protein sequence ID" value="NMW31894.1"/>
    <property type="molecule type" value="Genomic_DNA"/>
</dbReference>
<name>A0A848QL82_9SPHN</name>
<feature type="transmembrane region" description="Helical" evidence="1">
    <location>
        <begin position="12"/>
        <end position="30"/>
    </location>
</feature>